<evidence type="ECO:0000256" key="8">
    <source>
        <dbReference type="ARBA" id="ARBA00023170"/>
    </source>
</evidence>
<dbReference type="Pfam" id="PF02949">
    <property type="entry name" value="7tm_6"/>
    <property type="match status" value="1"/>
</dbReference>
<sequence>MDDDILRVGLSFLKLIGEYMHYNSIKLQIWRCFNVTTLMIAIWFTTLNLGHAAGAGYMKTIEGVSTLIHILLKYLFIINNKSRIENILDDRSKFWNYKNFQGKVSRRIKIRFTFVKFAQRYLISTMFFVVFMYWLRPYLDQSARFMYDCWIYPDSIVLEAIVLGCQYYTLGAAIPIVLGCDFVYFAYTFQFASQLQLLNHEFRRITVRTTPERIYDYIKHHQFLISIFKRISSTYFWMLLFHYIVTLATCCCQLYIVILRKAESREMLASFIYNLALYVEFGYYAFPADILVSELRDISNAIYSSCWYDQDIKIQKSLLVIMMQAQRQRYMSVGGIVEMNVDTFSSVIRKTFSFYTVSKNILNE</sequence>
<evidence type="ECO:0000256" key="7">
    <source>
        <dbReference type="ARBA" id="ARBA00023136"/>
    </source>
</evidence>
<evidence type="ECO:0000256" key="1">
    <source>
        <dbReference type="ARBA" id="ARBA00004651"/>
    </source>
</evidence>
<dbReference type="EMBL" id="JASPKY010000003">
    <property type="protein sequence ID" value="KAK9758868.1"/>
    <property type="molecule type" value="Genomic_DNA"/>
</dbReference>
<accession>A0AAW1NJI2</accession>
<feature type="transmembrane region" description="Helical" evidence="10">
    <location>
        <begin position="268"/>
        <end position="286"/>
    </location>
</feature>
<evidence type="ECO:0000256" key="2">
    <source>
        <dbReference type="ARBA" id="ARBA00022475"/>
    </source>
</evidence>
<evidence type="ECO:0000256" key="10">
    <source>
        <dbReference type="RuleBase" id="RU351113"/>
    </source>
</evidence>
<keyword evidence="6 10" id="KW-1133">Transmembrane helix</keyword>
<comment type="similarity">
    <text evidence="10">Belongs to the insect chemoreceptor superfamily. Heteromeric odorant receptor channel (TC 1.A.69) family.</text>
</comment>
<evidence type="ECO:0000256" key="4">
    <source>
        <dbReference type="ARBA" id="ARBA00022692"/>
    </source>
</evidence>
<keyword evidence="3 10" id="KW-0716">Sensory transduction</keyword>
<evidence type="ECO:0000256" key="9">
    <source>
        <dbReference type="ARBA" id="ARBA00023224"/>
    </source>
</evidence>
<comment type="caution">
    <text evidence="10">Lacks conserved residue(s) required for the propagation of feature annotation.</text>
</comment>
<dbReference type="GO" id="GO:0007165">
    <property type="term" value="P:signal transduction"/>
    <property type="evidence" value="ECO:0007669"/>
    <property type="project" value="UniProtKB-KW"/>
</dbReference>
<dbReference type="AlphaFoldDB" id="A0AAW1NJI2"/>
<evidence type="ECO:0000313" key="11">
    <source>
        <dbReference type="EMBL" id="KAK9758868.1"/>
    </source>
</evidence>
<feature type="transmembrane region" description="Helical" evidence="10">
    <location>
        <begin position="56"/>
        <end position="76"/>
    </location>
</feature>
<evidence type="ECO:0000256" key="3">
    <source>
        <dbReference type="ARBA" id="ARBA00022606"/>
    </source>
</evidence>
<dbReference type="GO" id="GO:0004984">
    <property type="term" value="F:olfactory receptor activity"/>
    <property type="evidence" value="ECO:0007669"/>
    <property type="project" value="InterPro"/>
</dbReference>
<evidence type="ECO:0000256" key="5">
    <source>
        <dbReference type="ARBA" id="ARBA00022725"/>
    </source>
</evidence>
<keyword evidence="9 10" id="KW-0807">Transducer</keyword>
<evidence type="ECO:0000313" key="12">
    <source>
        <dbReference type="Proteomes" id="UP001458880"/>
    </source>
</evidence>
<dbReference type="InterPro" id="IPR004117">
    <property type="entry name" value="7tm6_olfct_rcpt"/>
</dbReference>
<gene>
    <name evidence="11" type="ORF">QE152_g496</name>
</gene>
<feature type="transmembrane region" description="Helical" evidence="10">
    <location>
        <begin position="235"/>
        <end position="256"/>
    </location>
</feature>
<dbReference type="Proteomes" id="UP001458880">
    <property type="component" value="Unassembled WGS sequence"/>
</dbReference>
<keyword evidence="2" id="KW-1003">Cell membrane</keyword>
<organism evidence="11 12">
    <name type="scientific">Popillia japonica</name>
    <name type="common">Japanese beetle</name>
    <dbReference type="NCBI Taxonomy" id="7064"/>
    <lineage>
        <taxon>Eukaryota</taxon>
        <taxon>Metazoa</taxon>
        <taxon>Ecdysozoa</taxon>
        <taxon>Arthropoda</taxon>
        <taxon>Hexapoda</taxon>
        <taxon>Insecta</taxon>
        <taxon>Pterygota</taxon>
        <taxon>Neoptera</taxon>
        <taxon>Endopterygota</taxon>
        <taxon>Coleoptera</taxon>
        <taxon>Polyphaga</taxon>
        <taxon>Scarabaeiformia</taxon>
        <taxon>Scarabaeidae</taxon>
        <taxon>Rutelinae</taxon>
        <taxon>Popillia</taxon>
    </lineage>
</organism>
<comment type="caution">
    <text evidence="11">The sequence shown here is derived from an EMBL/GenBank/DDBJ whole genome shotgun (WGS) entry which is preliminary data.</text>
</comment>
<proteinExistence type="inferred from homology"/>
<keyword evidence="12" id="KW-1185">Reference proteome</keyword>
<dbReference type="PANTHER" id="PTHR21137:SF35">
    <property type="entry name" value="ODORANT RECEPTOR 19A-RELATED"/>
    <property type="match status" value="1"/>
</dbReference>
<feature type="transmembrane region" description="Helical" evidence="10">
    <location>
        <begin position="167"/>
        <end position="187"/>
    </location>
</feature>
<reference evidence="11 12" key="1">
    <citation type="journal article" date="2024" name="BMC Genomics">
        <title>De novo assembly and annotation of Popillia japonica's genome with initial clues to its potential as an invasive pest.</title>
        <authorList>
            <person name="Cucini C."/>
            <person name="Boschi S."/>
            <person name="Funari R."/>
            <person name="Cardaioli E."/>
            <person name="Iannotti N."/>
            <person name="Marturano G."/>
            <person name="Paoli F."/>
            <person name="Bruttini M."/>
            <person name="Carapelli A."/>
            <person name="Frati F."/>
            <person name="Nardi F."/>
        </authorList>
    </citation>
    <scope>NUCLEOTIDE SEQUENCE [LARGE SCALE GENOMIC DNA]</scope>
    <source>
        <strain evidence="11">DMR45628</strain>
    </source>
</reference>
<dbReference type="GO" id="GO:0005886">
    <property type="term" value="C:plasma membrane"/>
    <property type="evidence" value="ECO:0007669"/>
    <property type="project" value="UniProtKB-SubCell"/>
</dbReference>
<keyword evidence="7 10" id="KW-0472">Membrane</keyword>
<keyword evidence="5 10" id="KW-0552">Olfaction</keyword>
<evidence type="ECO:0000256" key="6">
    <source>
        <dbReference type="ARBA" id="ARBA00022989"/>
    </source>
</evidence>
<name>A0AAW1NJI2_POPJA</name>
<keyword evidence="8 10" id="KW-0675">Receptor</keyword>
<keyword evidence="4 10" id="KW-0812">Transmembrane</keyword>
<dbReference type="PANTHER" id="PTHR21137">
    <property type="entry name" value="ODORANT RECEPTOR"/>
    <property type="match status" value="1"/>
</dbReference>
<feature type="transmembrane region" description="Helical" evidence="10">
    <location>
        <begin position="29"/>
        <end position="50"/>
    </location>
</feature>
<dbReference type="GO" id="GO:0005549">
    <property type="term" value="F:odorant binding"/>
    <property type="evidence" value="ECO:0007669"/>
    <property type="project" value="InterPro"/>
</dbReference>
<comment type="subcellular location">
    <subcellularLocation>
        <location evidence="1 10">Cell membrane</location>
        <topology evidence="1 10">Multi-pass membrane protein</topology>
    </subcellularLocation>
</comment>
<feature type="transmembrane region" description="Helical" evidence="10">
    <location>
        <begin position="117"/>
        <end position="135"/>
    </location>
</feature>
<protein>
    <recommendedName>
        <fullName evidence="10">Odorant receptor</fullName>
    </recommendedName>
</protein>